<keyword evidence="2" id="KW-0812">Transmembrane</keyword>
<dbReference type="InterPro" id="IPR016983">
    <property type="entry name" value="UCP031804"/>
</dbReference>
<evidence type="ECO:0000256" key="2">
    <source>
        <dbReference type="ARBA" id="ARBA00022692"/>
    </source>
</evidence>
<sequence length="124" mass="14042">MSQTKVGEILKPVSADEDRQRERRVRENFWRTARRAARHIPFMEDVVASYYAATDRNTPTRVRGILLAALAYFVMPVDMIPDFLIGFGFTDDLAVLTAAVTAIQGHIKPTHRAAAREALERELD</sequence>
<proteinExistence type="predicted"/>
<comment type="caution">
    <text evidence="7">The sequence shown here is derived from an EMBL/GenBank/DDBJ whole genome shotgun (WGS) entry which is preliminary data.</text>
</comment>
<evidence type="ECO:0000313" key="8">
    <source>
        <dbReference type="Proteomes" id="UP001559025"/>
    </source>
</evidence>
<organism evidence="7 8">
    <name type="scientific">Neoaquamicrobium sediminum</name>
    <dbReference type="NCBI Taxonomy" id="1849104"/>
    <lineage>
        <taxon>Bacteria</taxon>
        <taxon>Pseudomonadati</taxon>
        <taxon>Pseudomonadota</taxon>
        <taxon>Alphaproteobacteria</taxon>
        <taxon>Hyphomicrobiales</taxon>
        <taxon>Phyllobacteriaceae</taxon>
        <taxon>Neoaquamicrobium</taxon>
    </lineage>
</organism>
<gene>
    <name evidence="7" type="ORF">V1479_15365</name>
</gene>
<dbReference type="PIRSF" id="PIRSF031804">
    <property type="entry name" value="UCP031804"/>
    <property type="match status" value="1"/>
</dbReference>
<accession>A0ABV3WVI9</accession>
<feature type="domain" description="DUF1232" evidence="6">
    <location>
        <begin position="63"/>
        <end position="97"/>
    </location>
</feature>
<dbReference type="Proteomes" id="UP001559025">
    <property type="component" value="Unassembled WGS sequence"/>
</dbReference>
<protein>
    <submittedName>
        <fullName evidence="7">YkvA family protein</fullName>
    </submittedName>
</protein>
<dbReference type="Pfam" id="PF06803">
    <property type="entry name" value="DUF1232"/>
    <property type="match status" value="1"/>
</dbReference>
<reference evidence="7 8" key="1">
    <citation type="submission" date="2024-01" db="EMBL/GenBank/DDBJ databases">
        <title>New evidence supports the origin of RcGTA from prophage.</title>
        <authorList>
            <person name="Xu Y."/>
            <person name="Liu B."/>
            <person name="Chen F."/>
        </authorList>
    </citation>
    <scope>NUCLEOTIDE SEQUENCE [LARGE SCALE GENOMIC DNA]</scope>
    <source>
        <strain evidence="7 8">CBW1107-2</strain>
    </source>
</reference>
<evidence type="ECO:0000256" key="3">
    <source>
        <dbReference type="ARBA" id="ARBA00022989"/>
    </source>
</evidence>
<evidence type="ECO:0000313" key="7">
    <source>
        <dbReference type="EMBL" id="MEX4008692.1"/>
    </source>
</evidence>
<comment type="subcellular location">
    <subcellularLocation>
        <location evidence="1">Endomembrane system</location>
        <topology evidence="1">Multi-pass membrane protein</topology>
    </subcellularLocation>
</comment>
<evidence type="ECO:0000256" key="4">
    <source>
        <dbReference type="ARBA" id="ARBA00023136"/>
    </source>
</evidence>
<dbReference type="InterPro" id="IPR010652">
    <property type="entry name" value="DUF1232"/>
</dbReference>
<keyword evidence="4" id="KW-0472">Membrane</keyword>
<dbReference type="EMBL" id="JAZHFV010000005">
    <property type="protein sequence ID" value="MEX4008692.1"/>
    <property type="molecule type" value="Genomic_DNA"/>
</dbReference>
<name>A0ABV3WVI9_9HYPH</name>
<feature type="region of interest" description="Disordered" evidence="5">
    <location>
        <begin position="1"/>
        <end position="21"/>
    </location>
</feature>
<evidence type="ECO:0000259" key="6">
    <source>
        <dbReference type="Pfam" id="PF06803"/>
    </source>
</evidence>
<keyword evidence="8" id="KW-1185">Reference proteome</keyword>
<keyword evidence="3" id="KW-1133">Transmembrane helix</keyword>
<evidence type="ECO:0000256" key="1">
    <source>
        <dbReference type="ARBA" id="ARBA00004127"/>
    </source>
</evidence>
<dbReference type="RefSeq" id="WP_368803943.1">
    <property type="nucleotide sequence ID" value="NZ_JAZHFV010000005.1"/>
</dbReference>
<evidence type="ECO:0000256" key="5">
    <source>
        <dbReference type="SAM" id="MobiDB-lite"/>
    </source>
</evidence>